<dbReference type="Gene3D" id="3.40.30.10">
    <property type="entry name" value="Glutaredoxin"/>
    <property type="match status" value="1"/>
</dbReference>
<comment type="catalytic activity">
    <reaction evidence="21">
        <text>3,3'-diiodothyronamine + iodide + A + H(+) = 3,3',5-triiodothyronamine + AH2</text>
        <dbReference type="Rhea" id="RHEA:83811"/>
        <dbReference type="ChEBI" id="CHEBI:13193"/>
        <dbReference type="ChEBI" id="CHEBI:15378"/>
        <dbReference type="ChEBI" id="CHEBI:16382"/>
        <dbReference type="ChEBI" id="CHEBI:17499"/>
        <dbReference type="ChEBI" id="CHEBI:233341"/>
        <dbReference type="ChEBI" id="CHEBI:233426"/>
    </reaction>
    <physiologicalReaction direction="right-to-left" evidence="21">
        <dbReference type="Rhea" id="RHEA:83813"/>
    </physiologicalReaction>
</comment>
<name>A0A8C8YJU6_PROSS</name>
<comment type="catalytic activity">
    <reaction evidence="11">
        <text>3,3',5'-triiodo-L-thyronine + iodide + A + H(+) = L-thyroxine + AH2</text>
        <dbReference type="Rhea" id="RHEA:18897"/>
        <dbReference type="ChEBI" id="CHEBI:13193"/>
        <dbReference type="ChEBI" id="CHEBI:15378"/>
        <dbReference type="ChEBI" id="CHEBI:16382"/>
        <dbReference type="ChEBI" id="CHEBI:17499"/>
        <dbReference type="ChEBI" id="CHEBI:57261"/>
        <dbReference type="ChEBI" id="CHEBI:58448"/>
        <dbReference type="EC" id="1.21.99.3"/>
    </reaction>
    <physiologicalReaction direction="right-to-left" evidence="11">
        <dbReference type="Rhea" id="RHEA:18899"/>
    </physiologicalReaction>
</comment>
<dbReference type="GO" id="GO:0033798">
    <property type="term" value="F:thyroxine 5-deiodinase activity"/>
    <property type="evidence" value="ECO:0007669"/>
    <property type="project" value="UniProtKB-EC"/>
</dbReference>
<keyword evidence="4" id="KW-0812">Transmembrane</keyword>
<evidence type="ECO:0000256" key="18">
    <source>
        <dbReference type="ARBA" id="ARBA00093202"/>
    </source>
</evidence>
<keyword evidence="28" id="KW-1185">Reference proteome</keyword>
<dbReference type="Proteomes" id="UP000694414">
    <property type="component" value="Unplaced"/>
</dbReference>
<reference evidence="27" key="2">
    <citation type="submission" date="2025-09" db="UniProtKB">
        <authorList>
            <consortium name="Ensembl"/>
        </authorList>
    </citation>
    <scope>IDENTIFICATION</scope>
</reference>
<accession>A0A8C8YJU6</accession>
<dbReference type="Pfam" id="PF00837">
    <property type="entry name" value="T4_deiodinase"/>
    <property type="match status" value="1"/>
</dbReference>
<comment type="catalytic activity">
    <reaction evidence="18">
        <text>3,3',5'-triiodo-L-thyronine sulfate + iodide + A + H(+) = L-thyroxine sulfate + AH2</text>
        <dbReference type="Rhea" id="RHEA:83835"/>
        <dbReference type="ChEBI" id="CHEBI:13193"/>
        <dbReference type="ChEBI" id="CHEBI:15378"/>
        <dbReference type="ChEBI" id="CHEBI:16382"/>
        <dbReference type="ChEBI" id="CHEBI:17499"/>
        <dbReference type="ChEBI" id="CHEBI:176512"/>
        <dbReference type="ChEBI" id="CHEBI:176513"/>
    </reaction>
    <physiologicalReaction direction="right-to-left" evidence="18">
        <dbReference type="Rhea" id="RHEA:83837"/>
    </physiologicalReaction>
</comment>
<evidence type="ECO:0000256" key="3">
    <source>
        <dbReference type="ARBA" id="ARBA00022534"/>
    </source>
</evidence>
<evidence type="ECO:0000256" key="14">
    <source>
        <dbReference type="ARBA" id="ARBA00060456"/>
    </source>
</evidence>
<keyword evidence="3 26" id="KW-0893">Thyroid hormones biosynthesis</keyword>
<gene>
    <name evidence="27" type="primary">DIO1</name>
</gene>
<comment type="catalytic activity">
    <reaction evidence="16">
        <text>3-iodothyronamine + iodide + A + H(+) = 3,5-diiodothyronamine + AH2</text>
        <dbReference type="Rhea" id="RHEA:83823"/>
        <dbReference type="ChEBI" id="CHEBI:13193"/>
        <dbReference type="ChEBI" id="CHEBI:15378"/>
        <dbReference type="ChEBI" id="CHEBI:16382"/>
        <dbReference type="ChEBI" id="CHEBI:17499"/>
        <dbReference type="ChEBI" id="CHEBI:231647"/>
        <dbReference type="ChEBI" id="CHEBI:233340"/>
    </reaction>
    <physiologicalReaction direction="right-to-left" evidence="16">
        <dbReference type="Rhea" id="RHEA:83825"/>
    </physiologicalReaction>
</comment>
<comment type="subcellular location">
    <subcellularLocation>
        <location evidence="14">Basolateral cell membrane</location>
        <topology evidence="14">Single-pass type III membrane protein</topology>
    </subcellularLocation>
    <subcellularLocation>
        <location evidence="1">Endoplasmic reticulum membrane</location>
        <topology evidence="1">Single-pass type III membrane protein</topology>
    </subcellularLocation>
</comment>
<evidence type="ECO:0000256" key="5">
    <source>
        <dbReference type="ARBA" id="ARBA00022824"/>
    </source>
</evidence>
<dbReference type="GO" id="GO:0004800">
    <property type="term" value="F:thyroxine 5'-deiodinase activity"/>
    <property type="evidence" value="ECO:0007669"/>
    <property type="project" value="Ensembl"/>
</dbReference>
<comment type="subunit">
    <text evidence="15">Predominantly monomer. Can form homodimers but homodimerization is not essential for enzyme activity.</text>
</comment>
<evidence type="ECO:0000256" key="6">
    <source>
        <dbReference type="ARBA" id="ARBA00022933"/>
    </source>
</evidence>
<sequence length="248" mass="28928">MGLPWPRLWLKRLWVLLQVAVHVAVGKVLLTLFPERVTQHILSLGQQTGMAKNPHFTHDNWVPTFFSTQYFWFVLKVRWQQLEDMTERGGLAPNCPVVHLSGQRCNIWDFMQGNRPLVLNFGSCTPSFLFKFDQFKRLVEDFSSIADFLIIYIEEAHASDGWAFKNNVDIRKHRNLQDRLRAAHMLLARSPQCPVVVDTMENQSSQRYAALPERLYVLQEGRILYKGKPGPWNYHPEEVRAVLEKLNN</sequence>
<keyword evidence="7" id="KW-1133">Transmembrane helix</keyword>
<evidence type="ECO:0000256" key="1">
    <source>
        <dbReference type="ARBA" id="ARBA00004643"/>
    </source>
</evidence>
<keyword evidence="8 26" id="KW-0560">Oxidoreductase</keyword>
<evidence type="ECO:0000256" key="25">
    <source>
        <dbReference type="ARBA" id="ARBA00093269"/>
    </source>
</evidence>
<reference evidence="27" key="1">
    <citation type="submission" date="2025-08" db="UniProtKB">
        <authorList>
            <consortium name="Ensembl"/>
        </authorList>
    </citation>
    <scope>IDENTIFICATION</scope>
</reference>
<proteinExistence type="inferred from homology"/>
<dbReference type="InterPro" id="IPR027252">
    <property type="entry name" value="Iodothyronine_deiodinase_I/III"/>
</dbReference>
<dbReference type="InterPro" id="IPR000643">
    <property type="entry name" value="Iodothyronine_deiodinase"/>
</dbReference>
<dbReference type="PANTHER" id="PTHR11781:SF22">
    <property type="entry name" value="TYPE I IODOTHYRONINE DEIODINASE"/>
    <property type="match status" value="1"/>
</dbReference>
<comment type="catalytic activity">
    <reaction evidence="20">
        <text>3'-iodothyronamine + iodide + A + H(+) = 3',5'-diiodothyronamine + AH2</text>
        <dbReference type="Rhea" id="RHEA:83803"/>
        <dbReference type="ChEBI" id="CHEBI:13193"/>
        <dbReference type="ChEBI" id="CHEBI:15378"/>
        <dbReference type="ChEBI" id="CHEBI:16382"/>
        <dbReference type="ChEBI" id="CHEBI:17499"/>
        <dbReference type="ChEBI" id="CHEBI:233339"/>
        <dbReference type="ChEBI" id="CHEBI:233342"/>
    </reaction>
    <physiologicalReaction direction="right-to-left" evidence="20">
        <dbReference type="Rhea" id="RHEA:83805"/>
    </physiologicalReaction>
</comment>
<dbReference type="GO" id="GO:0042446">
    <property type="term" value="P:hormone biosynthetic process"/>
    <property type="evidence" value="ECO:0007669"/>
    <property type="project" value="UniProtKB-KW"/>
</dbReference>
<evidence type="ECO:0000313" key="27">
    <source>
        <dbReference type="Ensembl" id="ENSPSMP00000000853.1"/>
    </source>
</evidence>
<comment type="similarity">
    <text evidence="2 26">Belongs to the iodothyronine deiodinase family.</text>
</comment>
<evidence type="ECO:0000256" key="24">
    <source>
        <dbReference type="ARBA" id="ARBA00093242"/>
    </source>
</evidence>
<comment type="catalytic activity">
    <reaction evidence="24">
        <text>3-iodothyronamine + iodide + A + H(+) = 3,3'-diiodothyronamine + AH2</text>
        <dbReference type="Rhea" id="RHEA:83827"/>
        <dbReference type="ChEBI" id="CHEBI:13193"/>
        <dbReference type="ChEBI" id="CHEBI:15378"/>
        <dbReference type="ChEBI" id="CHEBI:16382"/>
        <dbReference type="ChEBI" id="CHEBI:17499"/>
        <dbReference type="ChEBI" id="CHEBI:231647"/>
        <dbReference type="ChEBI" id="CHEBI:233341"/>
    </reaction>
    <physiologicalReaction direction="right-to-left" evidence="24">
        <dbReference type="Rhea" id="RHEA:83829"/>
    </physiologicalReaction>
</comment>
<dbReference type="GO" id="GO:0042404">
    <property type="term" value="P:thyroid hormone catabolic process"/>
    <property type="evidence" value="ECO:0007669"/>
    <property type="project" value="Ensembl"/>
</dbReference>
<dbReference type="PIRSF" id="PIRSF001330">
    <property type="entry name" value="IOD"/>
    <property type="match status" value="1"/>
</dbReference>
<evidence type="ECO:0000313" key="28">
    <source>
        <dbReference type="Proteomes" id="UP000694414"/>
    </source>
</evidence>
<evidence type="ECO:0000256" key="11">
    <source>
        <dbReference type="ARBA" id="ARBA00051947"/>
    </source>
</evidence>
<dbReference type="PANTHER" id="PTHR11781">
    <property type="entry name" value="IODOTHYRONINE DEIODINASE"/>
    <property type="match status" value="1"/>
</dbReference>
<evidence type="ECO:0000256" key="2">
    <source>
        <dbReference type="ARBA" id="ARBA00010153"/>
    </source>
</evidence>
<comment type="catalytic activity">
    <reaction evidence="17">
        <text>3-iodo-L-thyronine + iodide + A + H(+) = 3,3'-diiodo-L-thyronine + AH2</text>
        <dbReference type="Rhea" id="RHEA:83783"/>
        <dbReference type="ChEBI" id="CHEBI:13193"/>
        <dbReference type="ChEBI" id="CHEBI:15378"/>
        <dbReference type="ChEBI" id="CHEBI:16382"/>
        <dbReference type="ChEBI" id="CHEBI:17499"/>
        <dbReference type="ChEBI" id="CHEBI:176514"/>
        <dbReference type="ChEBI" id="CHEBI:232627"/>
    </reaction>
    <physiologicalReaction direction="right-to-left" evidence="17">
        <dbReference type="Rhea" id="RHEA:83785"/>
    </physiologicalReaction>
</comment>
<evidence type="ECO:0000256" key="19">
    <source>
        <dbReference type="ARBA" id="ARBA00093206"/>
    </source>
</evidence>
<dbReference type="GO" id="GO:0006520">
    <property type="term" value="P:amino acid metabolic process"/>
    <property type="evidence" value="ECO:0007669"/>
    <property type="project" value="Ensembl"/>
</dbReference>
<evidence type="ECO:0000256" key="15">
    <source>
        <dbReference type="ARBA" id="ARBA00066218"/>
    </source>
</evidence>
<evidence type="ECO:0000256" key="4">
    <source>
        <dbReference type="ARBA" id="ARBA00022692"/>
    </source>
</evidence>
<evidence type="ECO:0000256" key="7">
    <source>
        <dbReference type="ARBA" id="ARBA00022989"/>
    </source>
</evidence>
<organism evidence="27 28">
    <name type="scientific">Prolemur simus</name>
    <name type="common">Greater bamboo lemur</name>
    <name type="synonym">Hapalemur simus</name>
    <dbReference type="NCBI Taxonomy" id="1328070"/>
    <lineage>
        <taxon>Eukaryota</taxon>
        <taxon>Metazoa</taxon>
        <taxon>Chordata</taxon>
        <taxon>Craniata</taxon>
        <taxon>Vertebrata</taxon>
        <taxon>Euteleostomi</taxon>
        <taxon>Mammalia</taxon>
        <taxon>Eutheria</taxon>
        <taxon>Euarchontoglires</taxon>
        <taxon>Primates</taxon>
        <taxon>Strepsirrhini</taxon>
        <taxon>Lemuriformes</taxon>
        <taxon>Lemuridae</taxon>
        <taxon>Prolemur</taxon>
    </lineage>
</organism>
<dbReference type="AlphaFoldDB" id="A0A8C8YJU6"/>
<evidence type="ECO:0000256" key="8">
    <source>
        <dbReference type="ARBA" id="ARBA00023002"/>
    </source>
</evidence>
<dbReference type="FunFam" id="3.40.30.10:FF:000192">
    <property type="entry name" value="Iodothyronine deiodinase"/>
    <property type="match status" value="1"/>
</dbReference>
<evidence type="ECO:0000256" key="12">
    <source>
        <dbReference type="ARBA" id="ARBA00052421"/>
    </source>
</evidence>
<evidence type="ECO:0000256" key="16">
    <source>
        <dbReference type="ARBA" id="ARBA00093185"/>
    </source>
</evidence>
<evidence type="ECO:0000256" key="13">
    <source>
        <dbReference type="ARBA" id="ARBA00052767"/>
    </source>
</evidence>
<evidence type="ECO:0000256" key="9">
    <source>
        <dbReference type="ARBA" id="ARBA00023136"/>
    </source>
</evidence>
<comment type="catalytic activity">
    <reaction evidence="22">
        <text>3,3'-diiodo-L-thyronine sulfate + iodide + A + H(+) = 3,3',5'-triiodo-L-thyronine sulfate + AH2</text>
        <dbReference type="Rhea" id="RHEA:83831"/>
        <dbReference type="ChEBI" id="CHEBI:13193"/>
        <dbReference type="ChEBI" id="CHEBI:15378"/>
        <dbReference type="ChEBI" id="CHEBI:16382"/>
        <dbReference type="ChEBI" id="CHEBI:17499"/>
        <dbReference type="ChEBI" id="CHEBI:176513"/>
        <dbReference type="ChEBI" id="CHEBI:176515"/>
    </reaction>
    <physiologicalReaction direction="right-to-left" evidence="22">
        <dbReference type="Rhea" id="RHEA:83833"/>
    </physiologicalReaction>
</comment>
<dbReference type="GO" id="GO:0005789">
    <property type="term" value="C:endoplasmic reticulum membrane"/>
    <property type="evidence" value="ECO:0007669"/>
    <property type="project" value="UniProtKB-SubCell"/>
</dbReference>
<evidence type="ECO:0000256" key="17">
    <source>
        <dbReference type="ARBA" id="ARBA00093186"/>
    </source>
</evidence>
<comment type="catalytic activity">
    <reaction evidence="19">
        <text>3,3'-diiodo-L-thyronine sulfate + iodide + A + H(+) = 3,3',5-triiodo-L-thyronine sulfate + AH2</text>
        <dbReference type="Rhea" id="RHEA:83751"/>
        <dbReference type="ChEBI" id="CHEBI:13193"/>
        <dbReference type="ChEBI" id="CHEBI:15378"/>
        <dbReference type="ChEBI" id="CHEBI:16382"/>
        <dbReference type="ChEBI" id="CHEBI:17499"/>
        <dbReference type="ChEBI" id="CHEBI:176511"/>
        <dbReference type="ChEBI" id="CHEBI:176515"/>
    </reaction>
    <physiologicalReaction direction="right-to-left" evidence="19">
        <dbReference type="Rhea" id="RHEA:83753"/>
    </physiologicalReaction>
</comment>
<evidence type="ECO:0000256" key="21">
    <source>
        <dbReference type="ARBA" id="ARBA00093211"/>
    </source>
</evidence>
<comment type="catalytic activity">
    <reaction evidence="25">
        <text>3-iodo-L-thyronine + iodide + A + H(+) = 3,5-diiodo-L-thyronine + AH2</text>
        <dbReference type="Rhea" id="RHEA:82895"/>
        <dbReference type="ChEBI" id="CHEBI:13193"/>
        <dbReference type="ChEBI" id="CHEBI:15378"/>
        <dbReference type="ChEBI" id="CHEBI:16382"/>
        <dbReference type="ChEBI" id="CHEBI:17499"/>
        <dbReference type="ChEBI" id="CHEBI:232626"/>
        <dbReference type="ChEBI" id="CHEBI:232627"/>
    </reaction>
    <physiologicalReaction direction="right-to-left" evidence="25">
        <dbReference type="Rhea" id="RHEA:82897"/>
    </physiologicalReaction>
</comment>
<keyword evidence="5" id="KW-0256">Endoplasmic reticulum</keyword>
<comment type="function">
    <text evidence="26">Responsible for the deiodination of T4 (3,5,3',5'-tetraiodothyronine).</text>
</comment>
<evidence type="ECO:0000256" key="22">
    <source>
        <dbReference type="ARBA" id="ARBA00093219"/>
    </source>
</evidence>
<keyword evidence="6 26" id="KW-0712">Selenocysteine</keyword>
<evidence type="ECO:0000256" key="26">
    <source>
        <dbReference type="RuleBase" id="RU000676"/>
    </source>
</evidence>
<comment type="catalytic activity">
    <reaction evidence="13">
        <text>3,3'-diiodo-L-thyronine + iodide + A + H(+) = 3,3',5'-triiodo-L-thyronine + AH2</text>
        <dbReference type="Rhea" id="RHEA:82575"/>
        <dbReference type="ChEBI" id="CHEBI:13193"/>
        <dbReference type="ChEBI" id="CHEBI:15378"/>
        <dbReference type="ChEBI" id="CHEBI:16382"/>
        <dbReference type="ChEBI" id="CHEBI:17499"/>
        <dbReference type="ChEBI" id="CHEBI:57261"/>
        <dbReference type="ChEBI" id="CHEBI:176514"/>
    </reaction>
    <physiologicalReaction direction="right-to-left" evidence="13">
        <dbReference type="Rhea" id="RHEA:82577"/>
    </physiologicalReaction>
</comment>
<evidence type="ECO:0000256" key="20">
    <source>
        <dbReference type="ARBA" id="ARBA00093210"/>
    </source>
</evidence>
<comment type="catalytic activity">
    <reaction evidence="10">
        <text>3,3'-diiodo-L-thyronine + iodide + A + H(+) = 3,3',5-triiodo-L-thyronine + AH2</text>
        <dbReference type="Rhea" id="RHEA:82571"/>
        <dbReference type="ChEBI" id="CHEBI:13193"/>
        <dbReference type="ChEBI" id="CHEBI:15378"/>
        <dbReference type="ChEBI" id="CHEBI:16382"/>
        <dbReference type="ChEBI" id="CHEBI:17499"/>
        <dbReference type="ChEBI" id="CHEBI:176514"/>
        <dbReference type="ChEBI" id="CHEBI:533015"/>
    </reaction>
    <physiologicalReaction direction="right-to-left" evidence="10">
        <dbReference type="Rhea" id="RHEA:82573"/>
    </physiologicalReaction>
</comment>
<dbReference type="Ensembl" id="ENSPSMT00000000968.1">
    <property type="protein sequence ID" value="ENSPSMP00000000853.1"/>
    <property type="gene ID" value="ENSPSMG00000000631.1"/>
</dbReference>
<comment type="catalytic activity">
    <reaction evidence="23">
        <text>3,3'-diiodothyronamine + iodide + A + H(+) = 3,3',5'-triiodothyronamine + AH2</text>
        <dbReference type="Rhea" id="RHEA:83795"/>
        <dbReference type="ChEBI" id="CHEBI:13193"/>
        <dbReference type="ChEBI" id="CHEBI:15378"/>
        <dbReference type="ChEBI" id="CHEBI:16382"/>
        <dbReference type="ChEBI" id="CHEBI:17499"/>
        <dbReference type="ChEBI" id="CHEBI:233341"/>
        <dbReference type="ChEBI" id="CHEBI:233343"/>
    </reaction>
    <physiologicalReaction direction="right-to-left" evidence="23">
        <dbReference type="Rhea" id="RHEA:83797"/>
    </physiologicalReaction>
</comment>
<evidence type="ECO:0000256" key="10">
    <source>
        <dbReference type="ARBA" id="ARBA00050376"/>
    </source>
</evidence>
<keyword evidence="9" id="KW-0472">Membrane</keyword>
<dbReference type="GeneTree" id="ENSGT00940000154482"/>
<dbReference type="PIRSF" id="PIRSF500144">
    <property type="entry name" value="IODI_III"/>
    <property type="match status" value="1"/>
</dbReference>
<comment type="catalytic activity">
    <reaction evidence="12">
        <text>3'-iodo-L-thyronine + iodide + A + H(+) = 3',5'-diiodo-L-thyronine + AH2</text>
        <dbReference type="Rhea" id="RHEA:82899"/>
        <dbReference type="ChEBI" id="CHEBI:13193"/>
        <dbReference type="ChEBI" id="CHEBI:15378"/>
        <dbReference type="ChEBI" id="CHEBI:16382"/>
        <dbReference type="ChEBI" id="CHEBI:17499"/>
        <dbReference type="ChEBI" id="CHEBI:195762"/>
        <dbReference type="ChEBI" id="CHEBI:232695"/>
    </reaction>
    <physiologicalReaction direction="right-to-left" evidence="12">
        <dbReference type="Rhea" id="RHEA:82901"/>
    </physiologicalReaction>
</comment>
<evidence type="ECO:0000256" key="23">
    <source>
        <dbReference type="ARBA" id="ARBA00093236"/>
    </source>
</evidence>
<dbReference type="GO" id="GO:0016323">
    <property type="term" value="C:basolateral plasma membrane"/>
    <property type="evidence" value="ECO:0007669"/>
    <property type="project" value="UniProtKB-SubCell"/>
</dbReference>
<protein>
    <recommendedName>
        <fullName evidence="26">Iodothyronine deiodinase</fullName>
    </recommendedName>
</protein>